<protein>
    <submittedName>
        <fullName evidence="2">Uncharacterized protein</fullName>
    </submittedName>
</protein>
<proteinExistence type="predicted"/>
<accession>A0A2R4X096</accession>
<keyword evidence="3" id="KW-1185">Reference proteome</keyword>
<dbReference type="EMBL" id="CP028858">
    <property type="protein sequence ID" value="AWB27199.1"/>
    <property type="molecule type" value="Genomic_DNA"/>
</dbReference>
<sequence length="62" mass="6557">MVVEIEKPWMLAFAVFLAVAGVAGLLWDTGESALVVELLYYPAVFISAVGFGLASVGVGPWQ</sequence>
<dbReference type="GeneID" id="36511946"/>
<keyword evidence="1" id="KW-0812">Transmembrane</keyword>
<dbReference type="AlphaFoldDB" id="A0A2R4X096"/>
<feature type="transmembrane region" description="Helical" evidence="1">
    <location>
        <begin position="39"/>
        <end position="61"/>
    </location>
</feature>
<feature type="transmembrane region" description="Helical" evidence="1">
    <location>
        <begin position="9"/>
        <end position="27"/>
    </location>
</feature>
<dbReference type="Proteomes" id="UP000244727">
    <property type="component" value="Chromosome"/>
</dbReference>
<gene>
    <name evidence="2" type="ORF">HARCEL1_05525</name>
</gene>
<organism evidence="2 3">
    <name type="scientific">Halococcoides cellulosivorans</name>
    <dbReference type="NCBI Taxonomy" id="1679096"/>
    <lineage>
        <taxon>Archaea</taxon>
        <taxon>Methanobacteriati</taxon>
        <taxon>Methanobacteriota</taxon>
        <taxon>Stenosarchaea group</taxon>
        <taxon>Halobacteria</taxon>
        <taxon>Halobacteriales</taxon>
        <taxon>Haloarculaceae</taxon>
        <taxon>Halococcoides</taxon>
    </lineage>
</organism>
<name>A0A2R4X096_9EURY</name>
<evidence type="ECO:0000313" key="3">
    <source>
        <dbReference type="Proteomes" id="UP000244727"/>
    </source>
</evidence>
<reference evidence="2 3" key="1">
    <citation type="submission" date="2018-04" db="EMBL/GenBank/DDBJ databases">
        <title>Halococcoides cellulosivorans gen. nov., sp. nov., an extremely halophilic cellulose-utilizing haloarchaeon from hypersaline lakes.</title>
        <authorList>
            <person name="Sorokin D.Y."/>
            <person name="Toshchakov S.V."/>
            <person name="Samarov N.I."/>
            <person name="Korzhenkov A."/>
            <person name="Kublanov I.V."/>
        </authorList>
    </citation>
    <scope>NUCLEOTIDE SEQUENCE [LARGE SCALE GENOMIC DNA]</scope>
    <source>
        <strain evidence="2 3">HArcel1</strain>
    </source>
</reference>
<keyword evidence="1" id="KW-0472">Membrane</keyword>
<keyword evidence="1" id="KW-1133">Transmembrane helix</keyword>
<evidence type="ECO:0000256" key="1">
    <source>
        <dbReference type="SAM" id="Phobius"/>
    </source>
</evidence>
<dbReference type="KEGG" id="harc:HARCEL1_05525"/>
<evidence type="ECO:0000313" key="2">
    <source>
        <dbReference type="EMBL" id="AWB27199.1"/>
    </source>
</evidence>
<dbReference type="RefSeq" id="WP_108381568.1">
    <property type="nucleotide sequence ID" value="NZ_CP028858.1"/>
</dbReference>